<dbReference type="AlphaFoldDB" id="A0A454JIX7"/>
<keyword evidence="3" id="KW-1185">Reference proteome</keyword>
<gene>
    <name evidence="2" type="ORF">EAY64_09200</name>
</gene>
<proteinExistence type="predicted"/>
<comment type="caution">
    <text evidence="2">The sequence shown here is derived from an EMBL/GenBank/DDBJ whole genome shotgun (WGS) entry which is preliminary data.</text>
</comment>
<organism evidence="2 3">
    <name type="scientific">Aquitalea palustris</name>
    <dbReference type="NCBI Taxonomy" id="2480983"/>
    <lineage>
        <taxon>Bacteria</taxon>
        <taxon>Pseudomonadati</taxon>
        <taxon>Pseudomonadota</taxon>
        <taxon>Betaproteobacteria</taxon>
        <taxon>Neisseriales</taxon>
        <taxon>Chromobacteriaceae</taxon>
        <taxon>Aquitalea</taxon>
    </lineage>
</organism>
<feature type="transmembrane region" description="Helical" evidence="1">
    <location>
        <begin position="317"/>
        <end position="344"/>
    </location>
</feature>
<keyword evidence="1" id="KW-0472">Membrane</keyword>
<evidence type="ECO:0000313" key="2">
    <source>
        <dbReference type="EMBL" id="RMC98536.1"/>
    </source>
</evidence>
<keyword evidence="1" id="KW-1133">Transmembrane helix</keyword>
<dbReference type="Proteomes" id="UP000274139">
    <property type="component" value="Unassembled WGS sequence"/>
</dbReference>
<reference evidence="2 3" key="1">
    <citation type="submission" date="2018-10" db="EMBL/GenBank/DDBJ databases">
        <title>Draft genome sequence of Aquitalea MWU14-2217 isolated from a wild cranberry bog in Provincetown, Massachusetts.</title>
        <authorList>
            <person name="Ebadzadsahrai G."/>
            <person name="Soby S."/>
        </authorList>
    </citation>
    <scope>NUCLEOTIDE SEQUENCE [LARGE SCALE GENOMIC DNA]</scope>
    <source>
        <strain evidence="2 3">MWU14-2217</strain>
    </source>
</reference>
<evidence type="ECO:0000313" key="3">
    <source>
        <dbReference type="Proteomes" id="UP000274139"/>
    </source>
</evidence>
<name>A0A454JIX7_9NEIS</name>
<keyword evidence="1" id="KW-0812">Transmembrane</keyword>
<sequence>MPAAFSSALYYPYIDIKDEQWLRSAALFWDSIRTIVPVSHRDPYSNNFARYLCDEGVLVPVRVSSDMDEVEELTDQVLDFLTDPASAGVMFDTDKQPTRRIHPEKMSYELQELAHIHPEKLPYMIRSELERGLDDDGWLHVAPGFANFYMTLLASQLAHRLGLGLVTESAAADQLAIAVRKGKPLGTSGSRRFGRHFDASGPRRSLPTAVSPSLLIDLMVQGISLPETLSAKEILKFKKDHQEELAIFRREVSRLTTDLPKDLPIEALRQAVSDQYQANVLPAMRSLRESLRSQSWDTGLNGLLKVSFFSAAPTSAAILAGIPSSVALLAGAGISLTASAVLLANQRRRARIESPYSYLLSMERRW</sequence>
<dbReference type="EMBL" id="RFAR01000036">
    <property type="protein sequence ID" value="RMC98536.1"/>
    <property type="molecule type" value="Genomic_DNA"/>
</dbReference>
<accession>A0A454JIX7</accession>
<evidence type="ECO:0000256" key="1">
    <source>
        <dbReference type="SAM" id="Phobius"/>
    </source>
</evidence>
<dbReference type="RefSeq" id="WP_103524475.1">
    <property type="nucleotide sequence ID" value="NZ_JAIZDC010000001.1"/>
</dbReference>
<protein>
    <submittedName>
        <fullName evidence="2">Uncharacterized protein</fullName>
    </submittedName>
</protein>
<dbReference type="OrthoDB" id="9115306at2"/>